<accession>A0ABN2H250</accession>
<feature type="domain" description="Phosphoribosyltransferase" evidence="1">
    <location>
        <begin position="25"/>
        <end position="165"/>
    </location>
</feature>
<name>A0ABN2H250_9ACTN</name>
<evidence type="ECO:0000259" key="1">
    <source>
        <dbReference type="Pfam" id="PF00156"/>
    </source>
</evidence>
<keyword evidence="2" id="KW-0328">Glycosyltransferase</keyword>
<evidence type="ECO:0000313" key="3">
    <source>
        <dbReference type="Proteomes" id="UP001500618"/>
    </source>
</evidence>
<dbReference type="RefSeq" id="WP_344311001.1">
    <property type="nucleotide sequence ID" value="NZ_BAAANY010000009.1"/>
</dbReference>
<comment type="caution">
    <text evidence="2">The sequence shown here is derived from an EMBL/GenBank/DDBJ whole genome shotgun (WGS) entry which is preliminary data.</text>
</comment>
<dbReference type="SUPFAM" id="SSF53271">
    <property type="entry name" value="PRTase-like"/>
    <property type="match status" value="1"/>
</dbReference>
<dbReference type="Gene3D" id="3.30.1310.20">
    <property type="entry name" value="PRTase-like"/>
    <property type="match status" value="1"/>
</dbReference>
<sequence length="209" mass="21560">MIYANRHNAGVRLAGLVADFVPAHPLVLALPRGGVPVAAPVAAALGCSLDVLVVRKIGLPWQPEMGVGAIAEGGASVLDEDVLRQLRLDRAALEPVLARERAELDRRVAAYRDGLALSLAGRTVVLVDDGLARGVTARAAVAAAGALGATAVWLAVPVAAPAGLAGVVCDRVICPWQPAGFGAVGQYYRDFAPVPDSEVQELLRAARPC</sequence>
<keyword evidence="3" id="KW-1185">Reference proteome</keyword>
<dbReference type="GO" id="GO:0016757">
    <property type="term" value="F:glycosyltransferase activity"/>
    <property type="evidence" value="ECO:0007669"/>
    <property type="project" value="UniProtKB-KW"/>
</dbReference>
<protein>
    <submittedName>
        <fullName evidence="2">Phosphoribosyltransferase</fullName>
    </submittedName>
</protein>
<keyword evidence="2" id="KW-0808">Transferase</keyword>
<dbReference type="Gene3D" id="3.40.50.2020">
    <property type="match status" value="1"/>
</dbReference>
<reference evidence="2 3" key="1">
    <citation type="journal article" date="2019" name="Int. J. Syst. Evol. Microbiol.">
        <title>The Global Catalogue of Microorganisms (GCM) 10K type strain sequencing project: providing services to taxonomists for standard genome sequencing and annotation.</title>
        <authorList>
            <consortium name="The Broad Institute Genomics Platform"/>
            <consortium name="The Broad Institute Genome Sequencing Center for Infectious Disease"/>
            <person name="Wu L."/>
            <person name="Ma J."/>
        </authorList>
    </citation>
    <scope>NUCLEOTIDE SEQUENCE [LARGE SCALE GENOMIC DNA]</scope>
    <source>
        <strain evidence="2 3">JCM 14718</strain>
    </source>
</reference>
<dbReference type="InterPro" id="IPR029057">
    <property type="entry name" value="PRTase-like"/>
</dbReference>
<evidence type="ECO:0000313" key="2">
    <source>
        <dbReference type="EMBL" id="GAA1680071.1"/>
    </source>
</evidence>
<organism evidence="2 3">
    <name type="scientific">Fodinicola feengrottensis</name>
    <dbReference type="NCBI Taxonomy" id="435914"/>
    <lineage>
        <taxon>Bacteria</taxon>
        <taxon>Bacillati</taxon>
        <taxon>Actinomycetota</taxon>
        <taxon>Actinomycetes</taxon>
        <taxon>Mycobacteriales</taxon>
        <taxon>Fodinicola</taxon>
    </lineage>
</organism>
<dbReference type="Pfam" id="PF00156">
    <property type="entry name" value="Pribosyltran"/>
    <property type="match status" value="1"/>
</dbReference>
<dbReference type="EMBL" id="BAAANY010000009">
    <property type="protein sequence ID" value="GAA1680071.1"/>
    <property type="molecule type" value="Genomic_DNA"/>
</dbReference>
<dbReference type="InterPro" id="IPR000836">
    <property type="entry name" value="PRTase_dom"/>
</dbReference>
<dbReference type="Proteomes" id="UP001500618">
    <property type="component" value="Unassembled WGS sequence"/>
</dbReference>
<proteinExistence type="predicted"/>
<gene>
    <name evidence="2" type="ORF">GCM10009765_31580</name>
</gene>